<dbReference type="GO" id="GO:0008171">
    <property type="term" value="F:O-methyltransferase activity"/>
    <property type="evidence" value="ECO:0007669"/>
    <property type="project" value="InterPro"/>
</dbReference>
<evidence type="ECO:0000256" key="2">
    <source>
        <dbReference type="ARBA" id="ARBA00022679"/>
    </source>
</evidence>
<dbReference type="GO" id="GO:0032259">
    <property type="term" value="P:methylation"/>
    <property type="evidence" value="ECO:0007669"/>
    <property type="project" value="UniProtKB-KW"/>
</dbReference>
<dbReference type="AlphaFoldDB" id="A0A2C5Z909"/>
<dbReference type="InterPro" id="IPR036390">
    <property type="entry name" value="WH_DNA-bd_sf"/>
</dbReference>
<sequence>MDFSKPNSRDANKAAVDSTLRDARKLVSLLEDFDGNSSSHEPLLEQVDKIRASLETPYNTMMNMMEKSCVSAALYALIRIQAFEKIPEQGSVAATDMAAECGVDVSVITHAMSILTLNGIGHESQKGHYTHNAQSRAFHPASLGGLSSLLFDFVRGWGALPEYVKSHNPEDLYDTNKTPFASVMGLYGKTFYEVIDAIPALRAQLDSSMQETDNYISLPGLAFFTQLEAARHCTSYGAKLILQDLPGVIASLEPAKMPGIEAMAYDMFTPQPIKDAHVYMIRRLLMDFSDEVVVQLLRIIASAMGPKSWLVVIDTLGDEQPSPSGRYATYWGFMGLTYCGKVRSVGDFEGIFDKAGLGLFKVYRTNDSPTAILGKLKKTSSWREILC</sequence>
<keyword evidence="3" id="KW-0949">S-adenosyl-L-methionine</keyword>
<organism evidence="5 6">
    <name type="scientific">Ophiocordyceps camponoti-rufipedis</name>
    <dbReference type="NCBI Taxonomy" id="2004952"/>
    <lineage>
        <taxon>Eukaryota</taxon>
        <taxon>Fungi</taxon>
        <taxon>Dikarya</taxon>
        <taxon>Ascomycota</taxon>
        <taxon>Pezizomycotina</taxon>
        <taxon>Sordariomycetes</taxon>
        <taxon>Hypocreomycetidae</taxon>
        <taxon>Hypocreales</taxon>
        <taxon>Ophiocordycipitaceae</taxon>
        <taxon>Ophiocordyceps</taxon>
    </lineage>
</organism>
<dbReference type="Gene3D" id="3.40.50.150">
    <property type="entry name" value="Vaccinia Virus protein VP39"/>
    <property type="match status" value="1"/>
</dbReference>
<keyword evidence="2" id="KW-0808">Transferase</keyword>
<dbReference type="InterPro" id="IPR029063">
    <property type="entry name" value="SAM-dependent_MTases_sf"/>
</dbReference>
<dbReference type="SUPFAM" id="SSF46785">
    <property type="entry name" value="Winged helix' DNA-binding domain"/>
    <property type="match status" value="1"/>
</dbReference>
<evidence type="ECO:0000256" key="3">
    <source>
        <dbReference type="ARBA" id="ARBA00022691"/>
    </source>
</evidence>
<feature type="domain" description="O-methyltransferase C-terminal" evidence="4">
    <location>
        <begin position="238"/>
        <end position="356"/>
    </location>
</feature>
<keyword evidence="6" id="KW-1185">Reference proteome</keyword>
<reference evidence="5 6" key="1">
    <citation type="submission" date="2017-06" db="EMBL/GenBank/DDBJ databases">
        <title>Ant-infecting Ophiocordyceps genomes reveal a high diversity of potential behavioral manipulation genes and a possible major role for enterotoxins.</title>
        <authorList>
            <person name="De Bekker C."/>
            <person name="Evans H.C."/>
            <person name="Brachmann A."/>
            <person name="Hughes D.P."/>
        </authorList>
    </citation>
    <scope>NUCLEOTIDE SEQUENCE [LARGE SCALE GENOMIC DNA]</scope>
    <source>
        <strain evidence="5 6">Map16</strain>
    </source>
</reference>
<gene>
    <name evidence="5" type="ORF">CDD80_2000</name>
</gene>
<dbReference type="PANTHER" id="PTHR43712">
    <property type="entry name" value="PUTATIVE (AFU_ORTHOLOGUE AFUA_4G14580)-RELATED"/>
    <property type="match status" value="1"/>
</dbReference>
<accession>A0A2C5Z909</accession>
<dbReference type="Gene3D" id="1.10.10.10">
    <property type="entry name" value="Winged helix-like DNA-binding domain superfamily/Winged helix DNA-binding domain"/>
    <property type="match status" value="1"/>
</dbReference>
<evidence type="ECO:0000259" key="4">
    <source>
        <dbReference type="Pfam" id="PF00891"/>
    </source>
</evidence>
<dbReference type="PROSITE" id="PS51683">
    <property type="entry name" value="SAM_OMT_II"/>
    <property type="match status" value="1"/>
</dbReference>
<dbReference type="InterPro" id="IPR001077">
    <property type="entry name" value="COMT_C"/>
</dbReference>
<evidence type="ECO:0000313" key="5">
    <source>
        <dbReference type="EMBL" id="PHH75884.1"/>
    </source>
</evidence>
<protein>
    <recommendedName>
        <fullName evidence="4">O-methyltransferase C-terminal domain-containing protein</fullName>
    </recommendedName>
</protein>
<proteinExistence type="predicted"/>
<keyword evidence="1" id="KW-0489">Methyltransferase</keyword>
<comment type="caution">
    <text evidence="5">The sequence shown here is derived from an EMBL/GenBank/DDBJ whole genome shotgun (WGS) entry which is preliminary data.</text>
</comment>
<evidence type="ECO:0000313" key="6">
    <source>
        <dbReference type="Proteomes" id="UP000226431"/>
    </source>
</evidence>
<dbReference type="Pfam" id="PF00891">
    <property type="entry name" value="Methyltransf_2"/>
    <property type="match status" value="1"/>
</dbReference>
<evidence type="ECO:0000256" key="1">
    <source>
        <dbReference type="ARBA" id="ARBA00022603"/>
    </source>
</evidence>
<dbReference type="PIRSF" id="PIRSF005739">
    <property type="entry name" value="O-mtase"/>
    <property type="match status" value="1"/>
</dbReference>
<dbReference type="PANTHER" id="PTHR43712:SF2">
    <property type="entry name" value="O-METHYLTRANSFERASE CICE"/>
    <property type="match status" value="1"/>
</dbReference>
<dbReference type="Proteomes" id="UP000226431">
    <property type="component" value="Unassembled WGS sequence"/>
</dbReference>
<dbReference type="InterPro" id="IPR036388">
    <property type="entry name" value="WH-like_DNA-bd_sf"/>
</dbReference>
<dbReference type="InterPro" id="IPR016461">
    <property type="entry name" value="COMT-like"/>
</dbReference>
<name>A0A2C5Z909_9HYPO</name>
<dbReference type="OrthoDB" id="2410195at2759"/>
<dbReference type="EMBL" id="NJES01000191">
    <property type="protein sequence ID" value="PHH75884.1"/>
    <property type="molecule type" value="Genomic_DNA"/>
</dbReference>
<dbReference type="SUPFAM" id="SSF53335">
    <property type="entry name" value="S-adenosyl-L-methionine-dependent methyltransferases"/>
    <property type="match status" value="1"/>
</dbReference>
<dbReference type="STRING" id="2004952.A0A2C5Z909"/>